<dbReference type="SUPFAM" id="SSF48264">
    <property type="entry name" value="Cytochrome P450"/>
    <property type="match status" value="1"/>
</dbReference>
<proteinExistence type="inferred from homology"/>
<dbReference type="InterPro" id="IPR002403">
    <property type="entry name" value="Cyt_P450_E_grp-IV"/>
</dbReference>
<dbReference type="PANTHER" id="PTHR46206">
    <property type="entry name" value="CYTOCHROME P450"/>
    <property type="match status" value="1"/>
</dbReference>
<organism evidence="9">
    <name type="scientific">Periglandula ipomoeae</name>
    <dbReference type="NCBI Taxonomy" id="1037530"/>
    <lineage>
        <taxon>Eukaryota</taxon>
        <taxon>Fungi</taxon>
        <taxon>Dikarya</taxon>
        <taxon>Ascomycota</taxon>
        <taxon>Pezizomycotina</taxon>
        <taxon>Sordariomycetes</taxon>
        <taxon>Hypocreomycetidae</taxon>
        <taxon>Hypocreales</taxon>
        <taxon>Clavicipitaceae</taxon>
        <taxon>Periglandula</taxon>
    </lineage>
</organism>
<evidence type="ECO:0000256" key="1">
    <source>
        <dbReference type="ARBA" id="ARBA00001971"/>
    </source>
</evidence>
<name>J7FJ41_9HYPO</name>
<dbReference type="CDD" id="cd11041">
    <property type="entry name" value="CYP503A1-like"/>
    <property type="match status" value="1"/>
</dbReference>
<dbReference type="Gene3D" id="1.10.630.10">
    <property type="entry name" value="Cytochrome P450"/>
    <property type="match status" value="1"/>
</dbReference>
<dbReference type="InterPro" id="IPR001128">
    <property type="entry name" value="Cyt_P450"/>
</dbReference>
<evidence type="ECO:0000256" key="3">
    <source>
        <dbReference type="ARBA" id="ARBA00010617"/>
    </source>
</evidence>
<evidence type="ECO:0000256" key="7">
    <source>
        <dbReference type="ARBA" id="ARBA00023033"/>
    </source>
</evidence>
<feature type="binding site" description="axial binding residue" evidence="8">
    <location>
        <position position="473"/>
    </location>
    <ligand>
        <name>heme</name>
        <dbReference type="ChEBI" id="CHEBI:30413"/>
    </ligand>
    <ligandPart>
        <name>Fe</name>
        <dbReference type="ChEBI" id="CHEBI:18248"/>
    </ligandPart>
</feature>
<evidence type="ECO:0000256" key="4">
    <source>
        <dbReference type="ARBA" id="ARBA00022723"/>
    </source>
</evidence>
<comment type="cofactor">
    <cofactor evidence="1 8">
        <name>heme</name>
        <dbReference type="ChEBI" id="CHEBI:30413"/>
    </cofactor>
</comment>
<dbReference type="EMBL" id="JN587270">
    <property type="protein sequence ID" value="AFO69291.2"/>
    <property type="molecule type" value="Genomic_DNA"/>
</dbReference>
<sequence length="533" mass="60689">MQYGNSTTGLLLSNALSSLNNSSICHIPWRQVIVALLVLVVCTLPYWKTSTGVTAPFAGYRSPWEPPLLVQIRYVFNAASMIREGYTKWKDSLFQVSRYDGDILIVSPKYLDDLHNKPPEELNAIHGLIRNFGDCYSGITLLGENDIGIRALQMKITPNLAKLCDDIKDEFQYCLNTDLPACKEWTSIPIQPFFLKAVERITHRIFVGLPLCRDPKWFDATNGHAHYVTMTQIAMRSVPRFAQSLLNLCLPWSWKYKACIREAKNALVLEMQRRRELEKCNNVDYMKANDLLQAVMDMTKTGDEDGRPDVVAQIMLTMNAIAGHSTAASAAHALFDLISHSEYIELLREEALHVLRNNELRITKQALGDLRKMDSFLRESQRHNPLSLLGFLRVVTAPAGITLQDGTHVPYNTQLCIAPHSISNDPNVIANPTSFNGLRYYEQRCRDPSEDRKHQYATTDKSHLHFGYGKWACPGRFMASDMLKTIFTMLLLRYDIRYPEGAKRPMKGYIHEFPLVNINTPLLIKQRNETPVV</sequence>
<keyword evidence="5" id="KW-0560">Oxidoreductase</keyword>
<evidence type="ECO:0000256" key="8">
    <source>
        <dbReference type="PIRSR" id="PIRSR602403-1"/>
    </source>
</evidence>
<dbReference type="GO" id="GO:0020037">
    <property type="term" value="F:heme binding"/>
    <property type="evidence" value="ECO:0007669"/>
    <property type="project" value="InterPro"/>
</dbReference>
<evidence type="ECO:0000256" key="6">
    <source>
        <dbReference type="ARBA" id="ARBA00023004"/>
    </source>
</evidence>
<keyword evidence="7 9" id="KW-0503">Monooxygenase</keyword>
<protein>
    <submittedName>
        <fullName evidence="9">p450 monooxygenase</fullName>
    </submittedName>
</protein>
<keyword evidence="6 8" id="KW-0408">Iron</keyword>
<comment type="similarity">
    <text evidence="3">Belongs to the cytochrome P450 family.</text>
</comment>
<evidence type="ECO:0000256" key="2">
    <source>
        <dbReference type="ARBA" id="ARBA00005179"/>
    </source>
</evidence>
<gene>
    <name evidence="9" type="primary">idtK</name>
</gene>
<dbReference type="Pfam" id="PF00067">
    <property type="entry name" value="p450"/>
    <property type="match status" value="1"/>
</dbReference>
<reference evidence="9" key="1">
    <citation type="submission" date="2011-08" db="EMBL/GenBank/DDBJ databases">
        <title>Periglandula ipomoeae idt gene cluster.</title>
        <authorList>
            <person name="Young C.A."/>
            <person name="Schardl C.L."/>
        </authorList>
    </citation>
    <scope>NUCLEOTIDE SEQUENCE</scope>
    <source>
        <strain evidence="9">IasaF13</strain>
    </source>
</reference>
<dbReference type="InterPro" id="IPR036396">
    <property type="entry name" value="Cyt_P450_sf"/>
</dbReference>
<accession>J7FJ41</accession>
<comment type="pathway">
    <text evidence="2">Secondary metabolite biosynthesis.</text>
</comment>
<dbReference type="PRINTS" id="PR00465">
    <property type="entry name" value="EP450IV"/>
</dbReference>
<keyword evidence="4 8" id="KW-0479">Metal-binding</keyword>
<dbReference type="GO" id="GO:0004497">
    <property type="term" value="F:monooxygenase activity"/>
    <property type="evidence" value="ECO:0007669"/>
    <property type="project" value="UniProtKB-KW"/>
</dbReference>
<dbReference type="GO" id="GO:0005506">
    <property type="term" value="F:iron ion binding"/>
    <property type="evidence" value="ECO:0007669"/>
    <property type="project" value="InterPro"/>
</dbReference>
<dbReference type="GO" id="GO:0016705">
    <property type="term" value="F:oxidoreductase activity, acting on paired donors, with incorporation or reduction of molecular oxygen"/>
    <property type="evidence" value="ECO:0007669"/>
    <property type="project" value="InterPro"/>
</dbReference>
<evidence type="ECO:0000256" key="5">
    <source>
        <dbReference type="ARBA" id="ARBA00023002"/>
    </source>
</evidence>
<dbReference type="AlphaFoldDB" id="J7FJ41"/>
<keyword evidence="8" id="KW-0349">Heme</keyword>
<evidence type="ECO:0000313" key="9">
    <source>
        <dbReference type="EMBL" id="AFO69291.2"/>
    </source>
</evidence>